<proteinExistence type="predicted"/>
<feature type="chain" id="PRO_5029551174" evidence="1">
    <location>
        <begin position="17"/>
        <end position="90"/>
    </location>
</feature>
<keyword evidence="1" id="KW-0732">Signal</keyword>
<feature type="signal peptide" evidence="1">
    <location>
        <begin position="1"/>
        <end position="16"/>
    </location>
</feature>
<keyword evidence="3" id="KW-1185">Reference proteome</keyword>
<dbReference type="EMBL" id="QMIE01000007">
    <property type="protein sequence ID" value="TVM17293.1"/>
    <property type="molecule type" value="Genomic_DNA"/>
</dbReference>
<organism evidence="2 3">
    <name type="scientific">Oceanidesulfovibrio indonesiensis</name>
    <dbReference type="NCBI Taxonomy" id="54767"/>
    <lineage>
        <taxon>Bacteria</taxon>
        <taxon>Pseudomonadati</taxon>
        <taxon>Thermodesulfobacteriota</taxon>
        <taxon>Desulfovibrionia</taxon>
        <taxon>Desulfovibrionales</taxon>
        <taxon>Desulfovibrionaceae</taxon>
        <taxon>Oceanidesulfovibrio</taxon>
    </lineage>
</organism>
<evidence type="ECO:0000313" key="2">
    <source>
        <dbReference type="EMBL" id="TVM17293.1"/>
    </source>
</evidence>
<dbReference type="AlphaFoldDB" id="A0A7M3MFK4"/>
<gene>
    <name evidence="2" type="ORF">DPQ33_08895</name>
</gene>
<dbReference type="OrthoDB" id="9871851at2"/>
<reference evidence="2 3" key="1">
    <citation type="submission" date="2018-06" db="EMBL/GenBank/DDBJ databases">
        <title>Complete genome of Desulfovibrio indonesiensis P37SLT.</title>
        <authorList>
            <person name="Crispim J.S."/>
            <person name="Vidigal P.M.P."/>
            <person name="Silva L.C.F."/>
            <person name="Laguardia C.N."/>
            <person name="Araujo L.C."/>
            <person name="Dias R.S."/>
            <person name="Sousa M.P."/>
            <person name="Paula S.O."/>
            <person name="Silva C."/>
        </authorList>
    </citation>
    <scope>NUCLEOTIDE SEQUENCE [LARGE SCALE GENOMIC DNA]</scope>
    <source>
        <strain evidence="2 3">P37SLT</strain>
    </source>
</reference>
<evidence type="ECO:0000256" key="1">
    <source>
        <dbReference type="SAM" id="SignalP"/>
    </source>
</evidence>
<dbReference type="RefSeq" id="WP_144302871.1">
    <property type="nucleotide sequence ID" value="NZ_QMIE01000007.1"/>
</dbReference>
<sequence length="90" mass="10292">MAGWAIVFVLAAPAFAGILQNKDNQPYEYEVYWDDMEAPATGTIEPGQEIELRDSPSTISLPKRHDSMYMRPGETIFIRHGILRRPKEKK</sequence>
<dbReference type="Proteomes" id="UP000448292">
    <property type="component" value="Unassembled WGS sequence"/>
</dbReference>
<protein>
    <submittedName>
        <fullName evidence="2">Uncharacterized protein</fullName>
    </submittedName>
</protein>
<accession>A0A7M3MFK4</accession>
<name>A0A7M3MFK4_9BACT</name>
<comment type="caution">
    <text evidence="2">The sequence shown here is derived from an EMBL/GenBank/DDBJ whole genome shotgun (WGS) entry which is preliminary data.</text>
</comment>
<evidence type="ECO:0000313" key="3">
    <source>
        <dbReference type="Proteomes" id="UP000448292"/>
    </source>
</evidence>